<dbReference type="PANTHER" id="PTHR23355:SF42">
    <property type="entry name" value="RIBONUCLEASE II, CHLOROPLASTIC_MITOCHONDRIAL"/>
    <property type="match status" value="1"/>
</dbReference>
<evidence type="ECO:0000313" key="3">
    <source>
        <dbReference type="Proteomes" id="UP001139485"/>
    </source>
</evidence>
<dbReference type="InterPro" id="IPR012340">
    <property type="entry name" value="NA-bd_OB-fold"/>
</dbReference>
<feature type="domain" description="RNB" evidence="1">
    <location>
        <begin position="57"/>
        <end position="375"/>
    </location>
</feature>
<name>A0A9X2IF79_9ACTN</name>
<dbReference type="GO" id="GO:0003723">
    <property type="term" value="F:RNA binding"/>
    <property type="evidence" value="ECO:0007669"/>
    <property type="project" value="InterPro"/>
</dbReference>
<dbReference type="AlphaFoldDB" id="A0A9X2IF79"/>
<keyword evidence="3" id="KW-1185">Reference proteome</keyword>
<dbReference type="SUPFAM" id="SSF50249">
    <property type="entry name" value="Nucleic acid-binding proteins"/>
    <property type="match status" value="1"/>
</dbReference>
<accession>A0A9X2IF79</accession>
<dbReference type="GO" id="GO:0006402">
    <property type="term" value="P:mRNA catabolic process"/>
    <property type="evidence" value="ECO:0007669"/>
    <property type="project" value="TreeGrafter"/>
</dbReference>
<dbReference type="Pfam" id="PF18614">
    <property type="entry name" value="RNase_II_C_S1"/>
    <property type="match status" value="1"/>
</dbReference>
<dbReference type="GO" id="GO:0000175">
    <property type="term" value="F:3'-5'-RNA exonuclease activity"/>
    <property type="evidence" value="ECO:0007669"/>
    <property type="project" value="TreeGrafter"/>
</dbReference>
<dbReference type="GO" id="GO:0000932">
    <property type="term" value="C:P-body"/>
    <property type="evidence" value="ECO:0007669"/>
    <property type="project" value="TreeGrafter"/>
</dbReference>
<sequence>MSSHPVVRVRAYDEGVSARTLAAGVREVQVELGVDPEFPAAVLAAARAAAAAPRMPEVDRTDLPLITIDPAGSRDLDQAMHLERTEDGGFLVHYAIADVAAFVTAGDPLDAEAHRRGQTLYGAEATVPLYPPVLSEGAASLLPGEERPALLWTIRMTADGERVDADLERVRVRSRQQLSYEEAQALVDAGAGPATLAVLADLGPLRLAREAARGGISLPVPEQEVDVVGDRWRLEHRTRLPVEEWNAQVSLLTGFAAAAMMLYGEVGMLRTLPARDPGEEQRLRRGARALGLDWPAEMLFADFVRTLDPDEPRHVAMLLDVTRVLRGAGYVTFDGDVPPYARHAGLATEYAHVTAPLRRLGDRYALEVCLALCSGGDVPTWVRTALPGLPATLAASGRRAVAYERAVLDLVEAGVLAGAVGEQFDAFVVDRDDDDHTRGQVVISSPAVEAPLVADRELPLGGQVRLRLEEVDVAERRVRFSLV</sequence>
<dbReference type="Pfam" id="PF00773">
    <property type="entry name" value="RNB"/>
    <property type="match status" value="1"/>
</dbReference>
<reference evidence="2" key="1">
    <citation type="submission" date="2022-05" db="EMBL/GenBank/DDBJ databases">
        <authorList>
            <person name="Tuo L."/>
        </authorList>
    </citation>
    <scope>NUCLEOTIDE SEQUENCE</scope>
    <source>
        <strain evidence="2">BSK12Z-4</strain>
    </source>
</reference>
<organism evidence="2 3">
    <name type="scientific">Nocardioides bruguierae</name>
    <dbReference type="NCBI Taxonomy" id="2945102"/>
    <lineage>
        <taxon>Bacteria</taxon>
        <taxon>Bacillati</taxon>
        <taxon>Actinomycetota</taxon>
        <taxon>Actinomycetes</taxon>
        <taxon>Propionibacteriales</taxon>
        <taxon>Nocardioidaceae</taxon>
        <taxon>Nocardioides</taxon>
    </lineage>
</organism>
<dbReference type="RefSeq" id="WP_250826266.1">
    <property type="nucleotide sequence ID" value="NZ_JAMOIL010000003.1"/>
</dbReference>
<dbReference type="SMART" id="SM00955">
    <property type="entry name" value="RNB"/>
    <property type="match status" value="1"/>
</dbReference>
<comment type="caution">
    <text evidence="2">The sequence shown here is derived from an EMBL/GenBank/DDBJ whole genome shotgun (WGS) entry which is preliminary data.</text>
</comment>
<evidence type="ECO:0000313" key="2">
    <source>
        <dbReference type="EMBL" id="MCM0619435.1"/>
    </source>
</evidence>
<dbReference type="InterPro" id="IPR050180">
    <property type="entry name" value="RNR_Ribonuclease"/>
</dbReference>
<dbReference type="InterPro" id="IPR040596">
    <property type="entry name" value="RNase_II_C_S1"/>
</dbReference>
<protein>
    <submittedName>
        <fullName evidence="2">RNB domain-containing ribonuclease</fullName>
    </submittedName>
</protein>
<gene>
    <name evidence="2" type="ORF">M8330_03875</name>
</gene>
<dbReference type="PANTHER" id="PTHR23355">
    <property type="entry name" value="RIBONUCLEASE"/>
    <property type="match status" value="1"/>
</dbReference>
<proteinExistence type="predicted"/>
<dbReference type="EMBL" id="JAMOIL010000003">
    <property type="protein sequence ID" value="MCM0619435.1"/>
    <property type="molecule type" value="Genomic_DNA"/>
</dbReference>
<dbReference type="InterPro" id="IPR001900">
    <property type="entry name" value="RNase_II/R"/>
</dbReference>
<evidence type="ECO:0000259" key="1">
    <source>
        <dbReference type="SMART" id="SM00955"/>
    </source>
</evidence>
<dbReference type="Proteomes" id="UP001139485">
    <property type="component" value="Unassembled WGS sequence"/>
</dbReference>